<evidence type="ECO:0000259" key="1">
    <source>
        <dbReference type="Pfam" id="PF04316"/>
    </source>
</evidence>
<evidence type="ECO:0000313" key="3">
    <source>
        <dbReference type="Proteomes" id="UP000559117"/>
    </source>
</evidence>
<proteinExistence type="predicted"/>
<dbReference type="Proteomes" id="UP000559117">
    <property type="component" value="Unassembled WGS sequence"/>
</dbReference>
<accession>A0A840URP3</accession>
<gene>
    <name evidence="2" type="ORF">HNR32_001977</name>
</gene>
<keyword evidence="3" id="KW-1185">Reference proteome</keyword>
<comment type="caution">
    <text evidence="2">The sequence shown here is derived from an EMBL/GenBank/DDBJ whole genome shotgun (WGS) entry which is preliminary data.</text>
</comment>
<keyword evidence="2" id="KW-0969">Cilium</keyword>
<evidence type="ECO:0000313" key="2">
    <source>
        <dbReference type="EMBL" id="MBB5336822.1"/>
    </source>
</evidence>
<dbReference type="Pfam" id="PF04316">
    <property type="entry name" value="FlgM"/>
    <property type="match status" value="1"/>
</dbReference>
<dbReference type="RefSeq" id="WP_183862107.1">
    <property type="nucleotide sequence ID" value="NZ_JACHFH010000025.1"/>
</dbReference>
<keyword evidence="2" id="KW-0966">Cell projection</keyword>
<dbReference type="InterPro" id="IPR031316">
    <property type="entry name" value="FlgM_C"/>
</dbReference>
<reference evidence="2 3" key="1">
    <citation type="submission" date="2020-08" db="EMBL/GenBank/DDBJ databases">
        <title>Genomic Encyclopedia of Type Strains, Phase IV (KMG-IV): sequencing the most valuable type-strain genomes for metagenomic binning, comparative biology and taxonomic classification.</title>
        <authorList>
            <person name="Goeker M."/>
        </authorList>
    </citation>
    <scope>NUCLEOTIDE SEQUENCE [LARGE SCALE GENOMIC DNA]</scope>
    <source>
        <strain evidence="2 3">DSM 24661</strain>
    </source>
</reference>
<feature type="domain" description="Anti-sigma-28 factor FlgM C-terminal" evidence="1">
    <location>
        <begin position="37"/>
        <end position="91"/>
    </location>
</feature>
<name>A0A840URP3_9FIRM</name>
<sequence length="96" mass="10375">MILNTNSINAIAGTYIKSVEKISTRVETNAANANSKDEILLSNASQDFAPYLHKLSAMADMSAEKAENYKTAINSGKYEVDSQGTANDILDLCTLK</sequence>
<keyword evidence="2" id="KW-0282">Flagellum</keyword>
<dbReference type="SUPFAM" id="SSF101498">
    <property type="entry name" value="Anti-sigma factor FlgM"/>
    <property type="match status" value="1"/>
</dbReference>
<dbReference type="AlphaFoldDB" id="A0A840URP3"/>
<dbReference type="InterPro" id="IPR035890">
    <property type="entry name" value="Anti-sigma-28_factor_FlgM_sf"/>
</dbReference>
<protein>
    <submittedName>
        <fullName evidence="2">Anti-sigma28 factor (Negative regulator of flagellin synthesis)</fullName>
    </submittedName>
</protein>
<dbReference type="EMBL" id="JACHFH010000025">
    <property type="protein sequence ID" value="MBB5336822.1"/>
    <property type="molecule type" value="Genomic_DNA"/>
</dbReference>
<organism evidence="2 3">
    <name type="scientific">Pectinatus brassicae</name>
    <dbReference type="NCBI Taxonomy" id="862415"/>
    <lineage>
        <taxon>Bacteria</taxon>
        <taxon>Bacillati</taxon>
        <taxon>Bacillota</taxon>
        <taxon>Negativicutes</taxon>
        <taxon>Selenomonadales</taxon>
        <taxon>Selenomonadaceae</taxon>
        <taxon>Pectinatus</taxon>
    </lineage>
</organism>